<name>A0A1E4RYJ7_CYBJN</name>
<dbReference type="Pfam" id="PF08432">
    <property type="entry name" value="Vfa1"/>
    <property type="match status" value="2"/>
</dbReference>
<feature type="region of interest" description="Disordered" evidence="1">
    <location>
        <begin position="209"/>
        <end position="245"/>
    </location>
</feature>
<proteinExistence type="predicted"/>
<dbReference type="InterPro" id="IPR013640">
    <property type="entry name" value="Vfa1"/>
</dbReference>
<feature type="compositionally biased region" description="Basic and acidic residues" evidence="1">
    <location>
        <begin position="211"/>
        <end position="239"/>
    </location>
</feature>
<sequence>MQKSSKHAPAPRAGPVSFTLTAFGNSHLRRHSLFPALFRTLAPSKRETNALFSLCAILRFTASRPALHTQASITWTLQAGAFLTAMLTNKYQLRRVAQVDAKPCAFCYKPTTAVLITPDQQFVSLRVYGYGMYKGSILTNRYAKDFFYTCDSHLSDPNFATATDEEYLEAQRQKQQVDLEIKRLRMRWDEKNRYAGWDKLMSYTKSWSSSSKKEAGDQDALVDPKEQERSDKQKLDELTSKGSSYETALARGPKWFELNAQIFEMRKNKKNSPKPSGKRTNDYTNIKDASMFPEVPKNSLS</sequence>
<feature type="region of interest" description="Disordered" evidence="1">
    <location>
        <begin position="265"/>
        <end position="301"/>
    </location>
</feature>
<reference evidence="2 3" key="1">
    <citation type="journal article" date="2016" name="Proc. Natl. Acad. Sci. U.S.A.">
        <title>Comparative genomics of biotechnologically important yeasts.</title>
        <authorList>
            <person name="Riley R."/>
            <person name="Haridas S."/>
            <person name="Wolfe K.H."/>
            <person name="Lopes M.R."/>
            <person name="Hittinger C.T."/>
            <person name="Goeker M."/>
            <person name="Salamov A.A."/>
            <person name="Wisecaver J.H."/>
            <person name="Long T.M."/>
            <person name="Calvey C.H."/>
            <person name="Aerts A.L."/>
            <person name="Barry K.W."/>
            <person name="Choi C."/>
            <person name="Clum A."/>
            <person name="Coughlan A.Y."/>
            <person name="Deshpande S."/>
            <person name="Douglass A.P."/>
            <person name="Hanson S.J."/>
            <person name="Klenk H.-P."/>
            <person name="LaButti K.M."/>
            <person name="Lapidus A."/>
            <person name="Lindquist E.A."/>
            <person name="Lipzen A.M."/>
            <person name="Meier-Kolthoff J.P."/>
            <person name="Ohm R.A."/>
            <person name="Otillar R.P."/>
            <person name="Pangilinan J.L."/>
            <person name="Peng Y."/>
            <person name="Rokas A."/>
            <person name="Rosa C.A."/>
            <person name="Scheuner C."/>
            <person name="Sibirny A.A."/>
            <person name="Slot J.C."/>
            <person name="Stielow J.B."/>
            <person name="Sun H."/>
            <person name="Kurtzman C.P."/>
            <person name="Blackwell M."/>
            <person name="Grigoriev I.V."/>
            <person name="Jeffries T.W."/>
        </authorList>
    </citation>
    <scope>NUCLEOTIDE SEQUENCE [LARGE SCALE GENOMIC DNA]</scope>
    <source>
        <strain evidence="3">ATCC 18201 / CBS 1600 / BCRC 20928 / JCM 3617 / NBRC 0987 / NRRL Y-1542</strain>
    </source>
</reference>
<dbReference type="GO" id="GO:0007034">
    <property type="term" value="P:vacuolar transport"/>
    <property type="evidence" value="ECO:0007669"/>
    <property type="project" value="TreeGrafter"/>
</dbReference>
<dbReference type="GeneID" id="30988174"/>
<accession>A0A1E4RYJ7</accession>
<dbReference type="GO" id="GO:0005768">
    <property type="term" value="C:endosome"/>
    <property type="evidence" value="ECO:0007669"/>
    <property type="project" value="TreeGrafter"/>
</dbReference>
<evidence type="ECO:0000313" key="2">
    <source>
        <dbReference type="EMBL" id="ODV72362.1"/>
    </source>
</evidence>
<evidence type="ECO:0000313" key="3">
    <source>
        <dbReference type="Proteomes" id="UP000094389"/>
    </source>
</evidence>
<dbReference type="EMBL" id="KV453935">
    <property type="protein sequence ID" value="ODV72362.1"/>
    <property type="molecule type" value="Genomic_DNA"/>
</dbReference>
<dbReference type="Proteomes" id="UP000094389">
    <property type="component" value="Unassembled WGS sequence"/>
</dbReference>
<dbReference type="RefSeq" id="XP_020069401.1">
    <property type="nucleotide sequence ID" value="XM_020213778.1"/>
</dbReference>
<dbReference type="AlphaFoldDB" id="A0A1E4RYJ7"/>
<gene>
    <name evidence="2" type="ORF">CYBJADRAFT_163545</name>
</gene>
<dbReference type="OrthoDB" id="2158714at2759"/>
<organism evidence="2 3">
    <name type="scientific">Cyberlindnera jadinii (strain ATCC 18201 / CBS 1600 / BCRC 20928 / JCM 3617 / NBRC 0987 / NRRL Y-1542)</name>
    <name type="common">Torula yeast</name>
    <name type="synonym">Candida utilis</name>
    <dbReference type="NCBI Taxonomy" id="983966"/>
    <lineage>
        <taxon>Eukaryota</taxon>
        <taxon>Fungi</taxon>
        <taxon>Dikarya</taxon>
        <taxon>Ascomycota</taxon>
        <taxon>Saccharomycotina</taxon>
        <taxon>Saccharomycetes</taxon>
        <taxon>Phaffomycetales</taxon>
        <taxon>Phaffomycetaceae</taxon>
        <taxon>Cyberlindnera</taxon>
    </lineage>
</organism>
<dbReference type="PANTHER" id="PTHR28218">
    <property type="entry name" value="VPS4-ASSOCIATED PROTEIN 1"/>
    <property type="match status" value="1"/>
</dbReference>
<protein>
    <submittedName>
        <fullName evidence="2">DUF1742-domain-containing protein</fullName>
    </submittedName>
</protein>
<keyword evidence="3" id="KW-1185">Reference proteome</keyword>
<evidence type="ECO:0000256" key="1">
    <source>
        <dbReference type="SAM" id="MobiDB-lite"/>
    </source>
</evidence>
<dbReference type="PANTHER" id="PTHR28218:SF1">
    <property type="entry name" value="VPS4-ASSOCIATED PROTEIN 1"/>
    <property type="match status" value="1"/>
</dbReference>